<evidence type="ECO:0000256" key="5">
    <source>
        <dbReference type="ARBA" id="ARBA00022840"/>
    </source>
</evidence>
<dbReference type="GO" id="GO:0006369">
    <property type="term" value="P:termination of RNA polymerase II transcription"/>
    <property type="evidence" value="ECO:0007669"/>
    <property type="project" value="TreeGrafter"/>
</dbReference>
<evidence type="ECO:0000256" key="2">
    <source>
        <dbReference type="ARBA" id="ARBA00022741"/>
    </source>
</evidence>
<protein>
    <submittedName>
        <fullName evidence="12">SEN1 N terminal-domain-containing protein</fullName>
    </submittedName>
</protein>
<keyword evidence="2" id="KW-0547">Nucleotide-binding</keyword>
<gene>
    <name evidence="12" type="ORF">BJ322DRAFT_1008627</name>
</gene>
<dbReference type="InterPro" id="IPR056474">
    <property type="entry name" value="SEN1_barrel"/>
</dbReference>
<feature type="region of interest" description="Disordered" evidence="7">
    <location>
        <begin position="1844"/>
        <end position="1920"/>
    </location>
</feature>
<dbReference type="GO" id="GO:0005524">
    <property type="term" value="F:ATP binding"/>
    <property type="evidence" value="ECO:0007669"/>
    <property type="project" value="UniProtKB-KW"/>
</dbReference>
<dbReference type="Gene3D" id="3.40.50.300">
    <property type="entry name" value="P-loop containing nucleotide triphosphate hydrolases"/>
    <property type="match status" value="2"/>
</dbReference>
<dbReference type="Pfam" id="PF13086">
    <property type="entry name" value="AAA_11"/>
    <property type="match status" value="1"/>
</dbReference>
<feature type="domain" description="DNA2/NAM7 helicase helicase" evidence="9">
    <location>
        <begin position="1275"/>
        <end position="1561"/>
    </location>
</feature>
<reference evidence="12" key="1">
    <citation type="journal article" date="2020" name="Nat. Commun.">
        <title>Large-scale genome sequencing of mycorrhizal fungi provides insights into the early evolution of symbiotic traits.</title>
        <authorList>
            <person name="Miyauchi S."/>
            <person name="Kiss E."/>
            <person name="Kuo A."/>
            <person name="Drula E."/>
            <person name="Kohler A."/>
            <person name="Sanchez-Garcia M."/>
            <person name="Morin E."/>
            <person name="Andreopoulos B."/>
            <person name="Barry K.W."/>
            <person name="Bonito G."/>
            <person name="Buee M."/>
            <person name="Carver A."/>
            <person name="Chen C."/>
            <person name="Cichocki N."/>
            <person name="Clum A."/>
            <person name="Culley D."/>
            <person name="Crous P.W."/>
            <person name="Fauchery L."/>
            <person name="Girlanda M."/>
            <person name="Hayes R.D."/>
            <person name="Keri Z."/>
            <person name="LaButti K."/>
            <person name="Lipzen A."/>
            <person name="Lombard V."/>
            <person name="Magnuson J."/>
            <person name="Maillard F."/>
            <person name="Murat C."/>
            <person name="Nolan M."/>
            <person name="Ohm R.A."/>
            <person name="Pangilinan J."/>
            <person name="Pereira M.F."/>
            <person name="Perotto S."/>
            <person name="Peter M."/>
            <person name="Pfister S."/>
            <person name="Riley R."/>
            <person name="Sitrit Y."/>
            <person name="Stielow J.B."/>
            <person name="Szollosi G."/>
            <person name="Zifcakova L."/>
            <person name="Stursova M."/>
            <person name="Spatafora J.W."/>
            <person name="Tedersoo L."/>
            <person name="Vaario L.M."/>
            <person name="Yamada A."/>
            <person name="Yan M."/>
            <person name="Wang P."/>
            <person name="Xu J."/>
            <person name="Bruns T."/>
            <person name="Baldrian P."/>
            <person name="Vilgalys R."/>
            <person name="Dunand C."/>
            <person name="Henrissat B."/>
            <person name="Grigoriev I.V."/>
            <person name="Hibbett D."/>
            <person name="Nagy L.G."/>
            <person name="Martin F.M."/>
        </authorList>
    </citation>
    <scope>NUCLEOTIDE SEQUENCE</scope>
    <source>
        <strain evidence="12">UH-Tt-Lm1</strain>
    </source>
</reference>
<dbReference type="InterPro" id="IPR027417">
    <property type="entry name" value="P-loop_NTPase"/>
</dbReference>
<dbReference type="GO" id="GO:0004386">
    <property type="term" value="F:helicase activity"/>
    <property type="evidence" value="ECO:0007669"/>
    <property type="project" value="UniProtKB-KW"/>
</dbReference>
<dbReference type="GO" id="GO:0005694">
    <property type="term" value="C:chromosome"/>
    <property type="evidence" value="ECO:0007669"/>
    <property type="project" value="UniProtKB-ARBA"/>
</dbReference>
<dbReference type="PANTHER" id="PTHR10887">
    <property type="entry name" value="DNA2/NAM7 HELICASE FAMILY"/>
    <property type="match status" value="1"/>
</dbReference>
<keyword evidence="3" id="KW-0378">Hydrolase</keyword>
<evidence type="ECO:0000313" key="12">
    <source>
        <dbReference type="EMBL" id="KAF9783493.1"/>
    </source>
</evidence>
<sequence length="1957" mass="218344">MPDVQAVRKTIKQLRDVPANTTGAGQDVLELVSDYLFGVSPKEGPVHWFCSKADQLTIDCATFLLRLHAYDSTSIQTWRNLLTRCLRGCCDCVHGLAEAKITSRHTFFGAFPEDTLSNFWANFTTWEETIILACMRDKRLMSSSKSSSNLNDIPSAVLCHVFTNIDVFLNPEILRVIRSTIPASSSIMLPVDPYPPGLLLLAFDEEQHSRTWARSHLRAASQLTKDQLGGHYLRVLESVATVLSNQPPPLSFPFSKDLGVLWSGFGLMLRSIPSEYYTTTHGRRLEFNRIVLGRVHDNGPHFIDILRPFIVLLKRMGGEIWSVKGNSPEYPQVIFDAIKDNKRFIGELEKPEPPSWLLGWFMDYLSTIWTLPILGSVVAKMIDFLCDELQHERFAAIHPLGILTAARLLTNSDKRARSESSKERIGVFTHVLDIHSSTFVSVAFDRRYSKDSWSEARKASRALIRTALTNDTRDTAEAITRLSKRLTDSEQEIVVPSIRKQMWKESHNKLGGSDVDGLAVILSVQSGAAHMDSLAQKPFRDLGKKVGGRAVENAVTGINSSLTTFRSGFLDAVSKFANYTTSSVVLDFLQTPGTIHDIMALMISPVEDNQTAAQALVGQAFDVDDRQDCFRALLENMPYASLNGIFDVLEQFIRYAALVPEACSLSKSVVRCMTDVIEVLCSSENGLLRRSSYLKKGAEGHNIAEDLPKWWKLMARSISVIFRRTQGWSLFFGTTEMIEWMRDALIFCRDMLAQWRVIESAALVVSPEAATLKPGRMSSLGRRMVEDLKEVLMELGRWLRLTDEELLYQSFALLETLLGCFKDTGIPPPEEAIMKFTKTISDSRRKDPNRPQTRLDTSRILRLENALTAFKIDDDEVEIVSGPVKEEVDSDVEIIDVPPPRKTVNQELMKSGKSAGKAKANGQRFNFSAGFTSASAAMEDQSISKFFSKDSKEQGTKIKKEKEKEKDKDMRGAIPSRPAVPVPKPSILPPKPQPPPSDDSSDESAEETGFAALNDIQRKPSPKKKPIAIERKPVERRGIQLLDLPGGNAAFRSRLNRRDESRRTQLRLKPDISGFHRILLSWNYDYEGQEPPFVGQKPRYMHVVDRFSGFDQYGKVFEPLLMMECWAQIVKSKDESQGFYPCTVSGKQYVNDWVDVDLAITDQPKEWTLAETDVVLLRELGGKKSVLCKAQVYKASQFGGCTATVRCVSRCDPGLGNMTKWSISKVFSLSTLHREYAALVALPYYDLADVILNPRLDKAAIDKREVRASMEKYGVNEPQAGAIVGAMNTEGFSLIQGPPGTGKTSTICGLVQAHLAKRARPATKINVGRGPGTEKTCPPKILLCAPSNAAIDEVAHRLKDGILGGGKRGLIPKVVRVGADSAINATVKDLSLDFLVDQRINSDPDSAPSKGSMNEIATVRRDLDSVKKERQTKLEELSQVENNTAKTTLLEDEIKRLNQKRMALTQQVDKLRDKNKSDSRALDAARRKIRSEILQEADVICGTLSGSGHDGLQLEQFDFEMVIIDEAAQAIELSTLIPLKYKCNKCILVGDPQQLPPTVLSLEACKYQYNQSLFVRFQKDNPTAVHLLSIQYRMHPEISLLPSRVFYQGKLLDGSDMDVKTKKPWHLQEKFGPYKFFNVAGQEETGHSHSLINRAECQMAVALFARLCKEFSNFDFDFRVGVISMYRAQIGELKRAFTQRFGPDIVGKILFHTVDGFQGQEKEVIILSCVRAGPGLQNIGFLADTRRMNVALTRARSSLFILGNVSTLERSDENWRQIVQDARSRQRLVDATIAYFTSPSNRILPTPVAKPKARPVSPLPLKVTEHQVPELVKPKDIMKQPIKQAAIRQGASTSSLSEQGVFDANTSTSPANAEHSIPPPQVNRQPPQKPNGLPAQPQDPRPKKKPRPPPRPKPAASLFIPSKKVCLPFSLLPTSTDNVTQRPPPDADLAGPSKRRH</sequence>
<dbReference type="Pfam" id="PF13087">
    <property type="entry name" value="AAA_12"/>
    <property type="match status" value="1"/>
</dbReference>
<evidence type="ECO:0000256" key="1">
    <source>
        <dbReference type="ARBA" id="ARBA00007913"/>
    </source>
</evidence>
<feature type="region of interest" description="Disordered" evidence="7">
    <location>
        <begin position="1012"/>
        <end position="1031"/>
    </location>
</feature>
<dbReference type="InterPro" id="IPR024481">
    <property type="entry name" value="Helicase_Sen1_N"/>
</dbReference>
<feature type="domain" description="Helicase Sen1 N-terminal" evidence="8">
    <location>
        <begin position="78"/>
        <end position="811"/>
    </location>
</feature>
<feature type="domain" description="Helicase SEN1 beta-barrel" evidence="11">
    <location>
        <begin position="1136"/>
        <end position="1226"/>
    </location>
</feature>
<feature type="region of interest" description="Disordered" evidence="7">
    <location>
        <begin position="1933"/>
        <end position="1957"/>
    </location>
</feature>
<dbReference type="GO" id="GO:0016604">
    <property type="term" value="C:nuclear body"/>
    <property type="evidence" value="ECO:0007669"/>
    <property type="project" value="TreeGrafter"/>
</dbReference>
<dbReference type="OrthoDB" id="6513042at2759"/>
<dbReference type="EMBL" id="WIUZ02000010">
    <property type="protein sequence ID" value="KAF9783493.1"/>
    <property type="molecule type" value="Genomic_DNA"/>
</dbReference>
<dbReference type="InterPro" id="IPR045055">
    <property type="entry name" value="DNA2/NAM7-like"/>
</dbReference>
<feature type="region of interest" description="Disordered" evidence="7">
    <location>
        <begin position="947"/>
        <end position="1006"/>
    </location>
</feature>
<reference evidence="12" key="2">
    <citation type="submission" date="2020-11" db="EMBL/GenBank/DDBJ databases">
        <authorList>
            <consortium name="DOE Joint Genome Institute"/>
            <person name="Kuo A."/>
            <person name="Miyauchi S."/>
            <person name="Kiss E."/>
            <person name="Drula E."/>
            <person name="Kohler A."/>
            <person name="Sanchez-Garcia M."/>
            <person name="Andreopoulos B."/>
            <person name="Barry K.W."/>
            <person name="Bonito G."/>
            <person name="Buee M."/>
            <person name="Carver A."/>
            <person name="Chen C."/>
            <person name="Cichocki N."/>
            <person name="Clum A."/>
            <person name="Culley D."/>
            <person name="Crous P.W."/>
            <person name="Fauchery L."/>
            <person name="Girlanda M."/>
            <person name="Hayes R."/>
            <person name="Keri Z."/>
            <person name="Labutti K."/>
            <person name="Lipzen A."/>
            <person name="Lombard V."/>
            <person name="Magnuson J."/>
            <person name="Maillard F."/>
            <person name="Morin E."/>
            <person name="Murat C."/>
            <person name="Nolan M."/>
            <person name="Ohm R."/>
            <person name="Pangilinan J."/>
            <person name="Pereira M."/>
            <person name="Perotto S."/>
            <person name="Peter M."/>
            <person name="Riley R."/>
            <person name="Sitrit Y."/>
            <person name="Stielow B."/>
            <person name="Szollosi G."/>
            <person name="Zifcakova L."/>
            <person name="Stursova M."/>
            <person name="Spatafora J.W."/>
            <person name="Tedersoo L."/>
            <person name="Vaario L.-M."/>
            <person name="Yamada A."/>
            <person name="Yan M."/>
            <person name="Wang P."/>
            <person name="Xu J."/>
            <person name="Bruns T."/>
            <person name="Baldrian P."/>
            <person name="Vilgalys R."/>
            <person name="Henrissat B."/>
            <person name="Grigoriev I.V."/>
            <person name="Hibbett D."/>
            <person name="Nagy L.G."/>
            <person name="Martin F.M."/>
        </authorList>
    </citation>
    <scope>NUCLEOTIDE SEQUENCE</scope>
    <source>
        <strain evidence="12">UH-Tt-Lm1</strain>
    </source>
</reference>
<evidence type="ECO:0000256" key="4">
    <source>
        <dbReference type="ARBA" id="ARBA00022806"/>
    </source>
</evidence>
<dbReference type="CDD" id="cd18042">
    <property type="entry name" value="DEXXQc_SETX"/>
    <property type="match status" value="1"/>
</dbReference>
<evidence type="ECO:0000259" key="10">
    <source>
        <dbReference type="Pfam" id="PF13087"/>
    </source>
</evidence>
<dbReference type="GO" id="GO:0016787">
    <property type="term" value="F:hydrolase activity"/>
    <property type="evidence" value="ECO:0007669"/>
    <property type="project" value="UniProtKB-KW"/>
</dbReference>
<feature type="compositionally biased region" description="Polar residues" evidence="7">
    <location>
        <begin position="1850"/>
        <end position="1871"/>
    </location>
</feature>
<dbReference type="InterPro" id="IPR041679">
    <property type="entry name" value="DNA2/NAM7-like_C"/>
</dbReference>
<evidence type="ECO:0000256" key="6">
    <source>
        <dbReference type="SAM" id="Coils"/>
    </source>
</evidence>
<feature type="compositionally biased region" description="Pro residues" evidence="7">
    <location>
        <begin position="978"/>
        <end position="997"/>
    </location>
</feature>
<organism evidence="12 13">
    <name type="scientific">Thelephora terrestris</name>
    <dbReference type="NCBI Taxonomy" id="56493"/>
    <lineage>
        <taxon>Eukaryota</taxon>
        <taxon>Fungi</taxon>
        <taxon>Dikarya</taxon>
        <taxon>Basidiomycota</taxon>
        <taxon>Agaricomycotina</taxon>
        <taxon>Agaricomycetes</taxon>
        <taxon>Thelephorales</taxon>
        <taxon>Thelephoraceae</taxon>
        <taxon>Thelephora</taxon>
    </lineage>
</organism>
<keyword evidence="5" id="KW-0067">ATP-binding</keyword>
<dbReference type="InterPro" id="IPR047187">
    <property type="entry name" value="SF1_C_Upf1"/>
</dbReference>
<evidence type="ECO:0000259" key="9">
    <source>
        <dbReference type="Pfam" id="PF13086"/>
    </source>
</evidence>
<evidence type="ECO:0000256" key="3">
    <source>
        <dbReference type="ARBA" id="ARBA00022801"/>
    </source>
</evidence>
<dbReference type="FunFam" id="3.40.50.300:FF:000326">
    <property type="entry name" value="P-loop containing nucleoside triphosphate hydrolase"/>
    <property type="match status" value="1"/>
</dbReference>
<evidence type="ECO:0000259" key="11">
    <source>
        <dbReference type="Pfam" id="PF23576"/>
    </source>
</evidence>
<dbReference type="CDD" id="cd18808">
    <property type="entry name" value="SF1_C_Upf1"/>
    <property type="match status" value="1"/>
</dbReference>
<dbReference type="PANTHER" id="PTHR10887:SF495">
    <property type="entry name" value="HELICASE SENATAXIN ISOFORM X1-RELATED"/>
    <property type="match status" value="1"/>
</dbReference>
<evidence type="ECO:0000313" key="13">
    <source>
        <dbReference type="Proteomes" id="UP000736335"/>
    </source>
</evidence>
<keyword evidence="4" id="KW-0347">Helicase</keyword>
<dbReference type="Pfam" id="PF23576">
    <property type="entry name" value="SEN1_barrel"/>
    <property type="match status" value="1"/>
</dbReference>
<dbReference type="InterPro" id="IPR041677">
    <property type="entry name" value="DNA2/NAM7_AAA_11"/>
</dbReference>
<dbReference type="SUPFAM" id="SSF52540">
    <property type="entry name" value="P-loop containing nucleoside triphosphate hydrolases"/>
    <property type="match status" value="1"/>
</dbReference>
<accession>A0A9P6HEG9</accession>
<comment type="caution">
    <text evidence="12">The sequence shown here is derived from an EMBL/GenBank/DDBJ whole genome shotgun (WGS) entry which is preliminary data.</text>
</comment>
<dbReference type="Pfam" id="PF12726">
    <property type="entry name" value="SEN1_N"/>
    <property type="match status" value="1"/>
</dbReference>
<feature type="domain" description="DNA2/NAM7 helicase-like C-terminal" evidence="10">
    <location>
        <begin position="1569"/>
        <end position="1765"/>
    </location>
</feature>
<comment type="similarity">
    <text evidence="1">Belongs to the DNA2/NAM7 helicase family.</text>
</comment>
<evidence type="ECO:0000256" key="7">
    <source>
        <dbReference type="SAM" id="MobiDB-lite"/>
    </source>
</evidence>
<keyword evidence="13" id="KW-1185">Reference proteome</keyword>
<dbReference type="Proteomes" id="UP000736335">
    <property type="component" value="Unassembled WGS sequence"/>
</dbReference>
<dbReference type="GO" id="GO:0001147">
    <property type="term" value="F:transcription termination site sequence-specific DNA binding"/>
    <property type="evidence" value="ECO:0007669"/>
    <property type="project" value="TreeGrafter"/>
</dbReference>
<proteinExistence type="inferred from homology"/>
<feature type="compositionally biased region" description="Basic and acidic residues" evidence="7">
    <location>
        <begin position="947"/>
        <end position="971"/>
    </location>
</feature>
<name>A0A9P6HEG9_9AGAM</name>
<feature type="coiled-coil region" evidence="6">
    <location>
        <begin position="1416"/>
        <end position="1488"/>
    </location>
</feature>
<evidence type="ECO:0000259" key="8">
    <source>
        <dbReference type="Pfam" id="PF12726"/>
    </source>
</evidence>
<keyword evidence="6" id="KW-0175">Coiled coil</keyword>